<keyword evidence="3" id="KW-0732">Signal</keyword>
<name>A0A7C4LN05_9PLAN</name>
<proteinExistence type="predicted"/>
<dbReference type="Pfam" id="PF07587">
    <property type="entry name" value="PSD1"/>
    <property type="match status" value="1"/>
</dbReference>
<dbReference type="PANTHER" id="PTHR35889:SF3">
    <property type="entry name" value="F-BOX DOMAIN-CONTAINING PROTEIN"/>
    <property type="match status" value="1"/>
</dbReference>
<dbReference type="InterPro" id="IPR022655">
    <property type="entry name" value="DUF1553"/>
</dbReference>
<dbReference type="InterPro" id="IPR011429">
    <property type="entry name" value="Cyt_c_Planctomycete-type"/>
</dbReference>
<feature type="region of interest" description="Disordered" evidence="2">
    <location>
        <begin position="517"/>
        <end position="537"/>
    </location>
</feature>
<evidence type="ECO:0000256" key="2">
    <source>
        <dbReference type="SAM" id="MobiDB-lite"/>
    </source>
</evidence>
<comment type="caution">
    <text evidence="7">The sequence shown here is derived from an EMBL/GenBank/DDBJ whole genome shotgun (WGS) entry which is preliminary data.</text>
</comment>
<feature type="domain" description="DUF1549" evidence="4">
    <location>
        <begin position="170"/>
        <end position="376"/>
    </location>
</feature>
<dbReference type="AlphaFoldDB" id="A0A7C4LN05"/>
<sequence>MAMRDVLVVVGLLALGWSAARAAEEVPAPEPLAFYRNEVRPILEQHCFKCHGPGKSKGGLTLASRAAVLRGGDSGPAVNLNAPAESLLVQAINYQGFEMPPAGKLSAAQIAVLTRWVELGLPMPAEEAAAPTVHKGAPQITDETRNHWAFRPLQKPAVPEVRNTAWVANPIDAFLLSRLEEAGLQPNPPAPPQQLVRRLHYGLLGLPPSYQLVEQFCRDPSNEAYERLMNELLESPHHGEHFARYWLDLVRYAETNSFERDNPKPFVWRYRDYVIGFFNSDRGYDDFIREQLAGDELPEPSRDAIIATGYYRLGLWDDEPADPELAYFDGIDDIVSTTAQVFLGLTMNCARCHEHKLDPIPQRDYYRFAAFFRNVKHYGQRSDESVYQNSVCSIATPEEEAALAEEKRQWEQRTAELRKQLDEVEAAIRPNLKGGEIDDFRHDSQRLAVIQKHVGELISRADFEQYAQTRKTWTALRNRPPRSASLALCVKEHGETPPATHVLARGNPHVRGEVVEPGFPEVLSPPEPRIRPPATKASSGRRLALAEWIASPDNPLTARVIANRVWQWHFGRGLVPSANNFGLQGEPPTHPELLDWLAAELIEHGWRLRHLHRLILTSNAWRMSSQGNPAALAADPQNHLCWRFEMRRLRAEELRDSILAVNGTLNLGVMFGPSMYPVIEPEVLAGQSRPGAGWEQSSESERRRRSIYIHSKRSLAVPLLASFDAPETDFSCPVRFATTQPTQALNLLNSAFLQEQSREFARWLERQAGNHRADQVRLALQQVLQRAPSAVEIDRGLALLDALERDHGESPALALQHFCLTMLNLNEFVYLD</sequence>
<dbReference type="Pfam" id="PF07635">
    <property type="entry name" value="PSCyt1"/>
    <property type="match status" value="1"/>
</dbReference>
<evidence type="ECO:0000256" key="1">
    <source>
        <dbReference type="SAM" id="Coils"/>
    </source>
</evidence>
<dbReference type="GO" id="GO:0009055">
    <property type="term" value="F:electron transfer activity"/>
    <property type="evidence" value="ECO:0007669"/>
    <property type="project" value="InterPro"/>
</dbReference>
<feature type="chain" id="PRO_5027639420" evidence="3">
    <location>
        <begin position="23"/>
        <end position="832"/>
    </location>
</feature>
<evidence type="ECO:0000259" key="4">
    <source>
        <dbReference type="Pfam" id="PF07583"/>
    </source>
</evidence>
<feature type="domain" description="Cytochrome C Planctomycete-type" evidence="6">
    <location>
        <begin position="47"/>
        <end position="103"/>
    </location>
</feature>
<keyword evidence="1" id="KW-0175">Coiled coil</keyword>
<evidence type="ECO:0000259" key="6">
    <source>
        <dbReference type="Pfam" id="PF07635"/>
    </source>
</evidence>
<dbReference type="PANTHER" id="PTHR35889">
    <property type="entry name" value="CYCLOINULO-OLIGOSACCHARIDE FRUCTANOTRANSFERASE-RELATED"/>
    <property type="match status" value="1"/>
</dbReference>
<evidence type="ECO:0000259" key="5">
    <source>
        <dbReference type="Pfam" id="PF07587"/>
    </source>
</evidence>
<gene>
    <name evidence="7" type="ORF">ENS64_11135</name>
</gene>
<evidence type="ECO:0000256" key="3">
    <source>
        <dbReference type="SAM" id="SignalP"/>
    </source>
</evidence>
<dbReference type="Pfam" id="PF07583">
    <property type="entry name" value="PSCyt2"/>
    <property type="match status" value="1"/>
</dbReference>
<feature type="domain" description="DUF1553" evidence="5">
    <location>
        <begin position="541"/>
        <end position="798"/>
    </location>
</feature>
<dbReference type="GO" id="GO:0020037">
    <property type="term" value="F:heme binding"/>
    <property type="evidence" value="ECO:0007669"/>
    <property type="project" value="InterPro"/>
</dbReference>
<organism evidence="7">
    <name type="scientific">Schlesneria paludicola</name>
    <dbReference type="NCBI Taxonomy" id="360056"/>
    <lineage>
        <taxon>Bacteria</taxon>
        <taxon>Pseudomonadati</taxon>
        <taxon>Planctomycetota</taxon>
        <taxon>Planctomycetia</taxon>
        <taxon>Planctomycetales</taxon>
        <taxon>Planctomycetaceae</taxon>
        <taxon>Schlesneria</taxon>
    </lineage>
</organism>
<feature type="signal peptide" evidence="3">
    <location>
        <begin position="1"/>
        <end position="22"/>
    </location>
</feature>
<accession>A0A7C4LN05</accession>
<dbReference type="InterPro" id="IPR011444">
    <property type="entry name" value="DUF1549"/>
</dbReference>
<evidence type="ECO:0000313" key="7">
    <source>
        <dbReference type="EMBL" id="HGT39798.1"/>
    </source>
</evidence>
<protein>
    <submittedName>
        <fullName evidence="7">DUF1553 domain-containing protein</fullName>
    </submittedName>
</protein>
<reference evidence="7" key="1">
    <citation type="journal article" date="2020" name="mSystems">
        <title>Genome- and Community-Level Interaction Insights into Carbon Utilization and Element Cycling Functions of Hydrothermarchaeota in Hydrothermal Sediment.</title>
        <authorList>
            <person name="Zhou Z."/>
            <person name="Liu Y."/>
            <person name="Xu W."/>
            <person name="Pan J."/>
            <person name="Luo Z.H."/>
            <person name="Li M."/>
        </authorList>
    </citation>
    <scope>NUCLEOTIDE SEQUENCE [LARGE SCALE GENOMIC DNA]</scope>
    <source>
        <strain evidence="7">SpSt-508</strain>
    </source>
</reference>
<feature type="coiled-coil region" evidence="1">
    <location>
        <begin position="400"/>
        <end position="427"/>
    </location>
</feature>
<dbReference type="SUPFAM" id="SSF46626">
    <property type="entry name" value="Cytochrome c"/>
    <property type="match status" value="1"/>
</dbReference>
<dbReference type="EMBL" id="DSVQ01000015">
    <property type="protein sequence ID" value="HGT39798.1"/>
    <property type="molecule type" value="Genomic_DNA"/>
</dbReference>
<dbReference type="InterPro" id="IPR036909">
    <property type="entry name" value="Cyt_c-like_dom_sf"/>
</dbReference>